<reference evidence="2 3" key="1">
    <citation type="submission" date="2019-03" db="EMBL/GenBank/DDBJ databases">
        <title>Draft genome of Massilia hortus sp. nov., a novel bacterial species of the Oxalobacteraceae family.</title>
        <authorList>
            <person name="Peta V."/>
            <person name="Raths R."/>
            <person name="Bucking H."/>
        </authorList>
    </citation>
    <scope>NUCLEOTIDE SEQUENCE [LARGE SCALE GENOMIC DNA]</scope>
    <source>
        <strain evidence="2 3">ONC3</strain>
    </source>
</reference>
<sequence>MKDLVLDGDSLVAGGPFADGVDRRDFLKVALGTGFAAATMPVAAETVIKTDTVGLTAGTVNIDVNGQAVPVYRAQPAGKSNLPVILVVSEIFGVHEHIADVARRFAKRGYLALAPDLFVRQGDPSKVPNIADLMKQIISKTPDAQVMGDLDAVVSWARQNGGNVDKLGITGFCWGGRITWLYCAHNPNVKAGVAWYGRLVGDTNPNNPVHPIDIAPTLKVPVLGLYGAKDTGISLESIDKMKAALAKGSSGSTFVVYPDAGHAFNADYRPSYVEADAKDGFARALAWFKDHGVA</sequence>
<dbReference type="OrthoDB" id="9787933at2"/>
<dbReference type="InterPro" id="IPR029058">
    <property type="entry name" value="AB_hydrolase_fold"/>
</dbReference>
<proteinExistence type="predicted"/>
<dbReference type="InterPro" id="IPR006311">
    <property type="entry name" value="TAT_signal"/>
</dbReference>
<dbReference type="PANTHER" id="PTHR46623:SF6">
    <property type="entry name" value="ALPHA_BETA-HYDROLASES SUPERFAMILY PROTEIN"/>
    <property type="match status" value="1"/>
</dbReference>
<feature type="domain" description="Dienelactone hydrolase" evidence="1">
    <location>
        <begin position="71"/>
        <end position="291"/>
    </location>
</feature>
<keyword evidence="3" id="KW-1185">Reference proteome</keyword>
<dbReference type="RefSeq" id="WP_135188044.1">
    <property type="nucleotide sequence ID" value="NZ_SPUM01000009.1"/>
</dbReference>
<accession>A0A4Y9T4T1</accession>
<protein>
    <submittedName>
        <fullName evidence="2">Dienelactone hydrolase family protein</fullName>
    </submittedName>
</protein>
<dbReference type="AlphaFoldDB" id="A0A4Y9T4T1"/>
<dbReference type="SUPFAM" id="SSF53474">
    <property type="entry name" value="alpha/beta-Hydrolases"/>
    <property type="match status" value="1"/>
</dbReference>
<evidence type="ECO:0000313" key="3">
    <source>
        <dbReference type="Proteomes" id="UP000297258"/>
    </source>
</evidence>
<dbReference type="PANTHER" id="PTHR46623">
    <property type="entry name" value="CARBOXYMETHYLENEBUTENOLIDASE-RELATED"/>
    <property type="match status" value="1"/>
</dbReference>
<dbReference type="Gene3D" id="3.40.50.1820">
    <property type="entry name" value="alpha/beta hydrolase"/>
    <property type="match status" value="1"/>
</dbReference>
<dbReference type="InterPro" id="IPR002925">
    <property type="entry name" value="Dienelactn_hydro"/>
</dbReference>
<dbReference type="GO" id="GO:0016787">
    <property type="term" value="F:hydrolase activity"/>
    <property type="evidence" value="ECO:0007669"/>
    <property type="project" value="UniProtKB-KW"/>
</dbReference>
<dbReference type="Proteomes" id="UP000297258">
    <property type="component" value="Unassembled WGS sequence"/>
</dbReference>
<evidence type="ECO:0000313" key="2">
    <source>
        <dbReference type="EMBL" id="TFW35559.1"/>
    </source>
</evidence>
<name>A0A4Y9T4T1_9BURK</name>
<evidence type="ECO:0000259" key="1">
    <source>
        <dbReference type="Pfam" id="PF01738"/>
    </source>
</evidence>
<organism evidence="2 3">
    <name type="scientific">Massilia horti</name>
    <dbReference type="NCBI Taxonomy" id="2562153"/>
    <lineage>
        <taxon>Bacteria</taxon>
        <taxon>Pseudomonadati</taxon>
        <taxon>Pseudomonadota</taxon>
        <taxon>Betaproteobacteria</taxon>
        <taxon>Burkholderiales</taxon>
        <taxon>Oxalobacteraceae</taxon>
        <taxon>Telluria group</taxon>
        <taxon>Massilia</taxon>
    </lineage>
</organism>
<gene>
    <name evidence="2" type="ORF">E4O92_01845</name>
</gene>
<comment type="caution">
    <text evidence="2">The sequence shown here is derived from an EMBL/GenBank/DDBJ whole genome shotgun (WGS) entry which is preliminary data.</text>
</comment>
<dbReference type="EMBL" id="SPUM01000009">
    <property type="protein sequence ID" value="TFW35559.1"/>
    <property type="molecule type" value="Genomic_DNA"/>
</dbReference>
<keyword evidence="2" id="KW-0378">Hydrolase</keyword>
<dbReference type="PROSITE" id="PS51318">
    <property type="entry name" value="TAT"/>
    <property type="match status" value="1"/>
</dbReference>
<dbReference type="InterPro" id="IPR051049">
    <property type="entry name" value="Dienelactone_hydrolase-like"/>
</dbReference>
<dbReference type="Pfam" id="PF01738">
    <property type="entry name" value="DLH"/>
    <property type="match status" value="1"/>
</dbReference>